<dbReference type="InterPro" id="IPR006597">
    <property type="entry name" value="Sel1-like"/>
</dbReference>
<dbReference type="SUPFAM" id="SSF81901">
    <property type="entry name" value="HCP-like"/>
    <property type="match status" value="3"/>
</dbReference>
<evidence type="ECO:0000313" key="3">
    <source>
        <dbReference type="Proteomes" id="UP001595850"/>
    </source>
</evidence>
<reference evidence="3" key="1">
    <citation type="journal article" date="2019" name="Int. J. Syst. Evol. Microbiol.">
        <title>The Global Catalogue of Microorganisms (GCM) 10K type strain sequencing project: providing services to taxonomists for standard genome sequencing and annotation.</title>
        <authorList>
            <consortium name="The Broad Institute Genomics Platform"/>
            <consortium name="The Broad Institute Genome Sequencing Center for Infectious Disease"/>
            <person name="Wu L."/>
            <person name="Ma J."/>
        </authorList>
    </citation>
    <scope>NUCLEOTIDE SEQUENCE [LARGE SCALE GENOMIC DNA]</scope>
    <source>
        <strain evidence="3">TBRC 4489</strain>
    </source>
</reference>
<dbReference type="SMART" id="SM00671">
    <property type="entry name" value="SEL1"/>
    <property type="match status" value="6"/>
</dbReference>
<evidence type="ECO:0000256" key="1">
    <source>
        <dbReference type="SAM" id="MobiDB-lite"/>
    </source>
</evidence>
<feature type="region of interest" description="Disordered" evidence="1">
    <location>
        <begin position="686"/>
        <end position="709"/>
    </location>
</feature>
<dbReference type="Gene3D" id="1.25.40.10">
    <property type="entry name" value="Tetratricopeptide repeat domain"/>
    <property type="match status" value="4"/>
</dbReference>
<proteinExistence type="predicted"/>
<dbReference type="PANTHER" id="PTHR11102:SF160">
    <property type="entry name" value="ERAD-ASSOCIATED E3 UBIQUITIN-PROTEIN LIGASE COMPONENT HRD3"/>
    <property type="match status" value="1"/>
</dbReference>
<dbReference type="InterPro" id="IPR050767">
    <property type="entry name" value="Sel1_AlgK"/>
</dbReference>
<organism evidence="2 3">
    <name type="scientific">Planomonospora corallina</name>
    <dbReference type="NCBI Taxonomy" id="1806052"/>
    <lineage>
        <taxon>Bacteria</taxon>
        <taxon>Bacillati</taxon>
        <taxon>Actinomycetota</taxon>
        <taxon>Actinomycetes</taxon>
        <taxon>Streptosporangiales</taxon>
        <taxon>Streptosporangiaceae</taxon>
        <taxon>Planomonospora</taxon>
    </lineage>
</organism>
<accession>A0ABV8IIW2</accession>
<keyword evidence="3" id="KW-1185">Reference proteome</keyword>
<dbReference type="Proteomes" id="UP001595850">
    <property type="component" value="Unassembled WGS sequence"/>
</dbReference>
<dbReference type="InterPro" id="IPR011990">
    <property type="entry name" value="TPR-like_helical_dom_sf"/>
</dbReference>
<evidence type="ECO:0008006" key="4">
    <source>
        <dbReference type="Google" id="ProtNLM"/>
    </source>
</evidence>
<protein>
    <recommendedName>
        <fullName evidence="4">Tetratricopeptide repeat protein</fullName>
    </recommendedName>
</protein>
<dbReference type="PANTHER" id="PTHR11102">
    <property type="entry name" value="SEL-1-LIKE PROTEIN"/>
    <property type="match status" value="1"/>
</dbReference>
<name>A0ABV8IIW2_9ACTN</name>
<feature type="region of interest" description="Disordered" evidence="1">
    <location>
        <begin position="399"/>
        <end position="419"/>
    </location>
</feature>
<feature type="compositionally biased region" description="Polar residues" evidence="1">
    <location>
        <begin position="696"/>
        <end position="709"/>
    </location>
</feature>
<evidence type="ECO:0000313" key="2">
    <source>
        <dbReference type="EMBL" id="MFC4062903.1"/>
    </source>
</evidence>
<sequence length="974" mass="105453">MKDLLYELYVQAGRPSLDDITAAVLADDDLSGAPGRDSINRILGSTQLPPSQADVVAVATVLARLARWEVTDAVHRARDGWVKAHLAAARPPTGPGQPVAQANPLALEVHPAITAGSAADGLDVLPVYIPRAHDSRLATVVEEVRNGACRLVMLVGGSSTGKTRACWEAVRSLGEPWRLWHPIDPSRPTAALGDLPQLGPYTVVWLNEAQHYLLTSDPALGEQIAAGLRELLRGPGRGPVLVLGTLWPQYWDILTAVPAPGVPDPHAQTRELIKDCCIRLPETFAGADLQAAGEYAARSGDPRLTEALRQASSGHLTQYLAGGPALIARYDNAEPAARAVLDAAIDARRLGHGPALTRLFLEEAAAGYLTDEQWDLLSDDWLERAFAYLADPRPCRGARPPLTRIRPRPGSPSVSAGTGGEPCYRLADYLEQYGARQRRLLFPPAAFWNAAVRHAATLSDHVALAKAAQERGRHRHAFALWQHAADVGDASALYNLTVLRERTGDYKAAEHLARAAAAAGDTTVLYRLAERRQWIGDHESAERLAYAAADAGDASVLCNMARLRERAADHEGAERLARAAAKAGDASALHDLAWLREQRGDDTGAERLARAAVEAGNTSALQNLARLRERAGDTHEAERLAREAAEAGHTYALHDLVERRQRLGEHEGAERLQNLITCTEAASDSSVATRHKRATQRSTGEQLTRETSTADRTYALRRRAERYEQTGNLLKAEELYRLLAKMGDPSALQNLARMRERAGDLREAEELYRTAVGMGDPSALQGLAWMRERAGDLREAEHLAQAAAAAGDTTALRHLAERREWAGDLREAEHLAQAAAAAGDTTALRHMAERRERIGDAEGAERLAQAAAAAGDPSALQDLSGIREQAGDHQDAERLAYAAADAGNTSAFHNLIEQREQAGDRQGAERLAYAAADAGDASALWNLARLRMQTIADERWKDLLRFGLEADGTISDPW</sequence>
<dbReference type="EMBL" id="JBHSBM010000074">
    <property type="protein sequence ID" value="MFC4062903.1"/>
    <property type="molecule type" value="Genomic_DNA"/>
</dbReference>
<comment type="caution">
    <text evidence="2">The sequence shown here is derived from an EMBL/GenBank/DDBJ whole genome shotgun (WGS) entry which is preliminary data.</text>
</comment>
<dbReference type="RefSeq" id="WP_377294439.1">
    <property type="nucleotide sequence ID" value="NZ_JBHSBM010000074.1"/>
</dbReference>
<gene>
    <name evidence="2" type="ORF">ACFOWE_31830</name>
</gene>